<reference evidence="2 3" key="1">
    <citation type="journal article" date="2016" name="PLoS Pathog.">
        <title>Biosynthesis of antibiotic leucinostatins in bio-control fungus Purpureocillium lilacinum and their inhibition on phytophthora revealed by genome mining.</title>
        <authorList>
            <person name="Wang G."/>
            <person name="Liu Z."/>
            <person name="Lin R."/>
            <person name="Li E."/>
            <person name="Mao Z."/>
            <person name="Ling J."/>
            <person name="Yang Y."/>
            <person name="Yin W.B."/>
            <person name="Xie B."/>
        </authorList>
    </citation>
    <scope>NUCLEOTIDE SEQUENCE [LARGE SCALE GENOMIC DNA]</scope>
    <source>
        <strain evidence="2">170</strain>
    </source>
</reference>
<dbReference type="RefSeq" id="XP_018146324.1">
    <property type="nucleotide sequence ID" value="XM_018282028.1"/>
</dbReference>
<dbReference type="EMBL" id="LSBJ02000002">
    <property type="protein sequence ID" value="OAQ69787.1"/>
    <property type="molecule type" value="Genomic_DNA"/>
</dbReference>
<evidence type="ECO:0000313" key="3">
    <source>
        <dbReference type="Proteomes" id="UP000078397"/>
    </source>
</evidence>
<feature type="domain" description="2EXR" evidence="1">
    <location>
        <begin position="3"/>
        <end position="90"/>
    </location>
</feature>
<keyword evidence="3" id="KW-1185">Reference proteome</keyword>
<name>A0A179FWP4_METCM</name>
<gene>
    <name evidence="2" type="ORF">VFPPC_02369</name>
</gene>
<dbReference type="PANTHER" id="PTHR35910">
    <property type="entry name" value="2EXR DOMAIN-CONTAINING PROTEIN"/>
    <property type="match status" value="1"/>
</dbReference>
<dbReference type="AlphaFoldDB" id="A0A179FWP4"/>
<dbReference type="Pfam" id="PF20150">
    <property type="entry name" value="2EXR"/>
    <property type="match status" value="1"/>
</dbReference>
<dbReference type="Proteomes" id="UP000078397">
    <property type="component" value="Unassembled WGS sequence"/>
</dbReference>
<evidence type="ECO:0000313" key="2">
    <source>
        <dbReference type="EMBL" id="OAQ69787.1"/>
    </source>
</evidence>
<protein>
    <recommendedName>
        <fullName evidence="1">2EXR domain-containing protein</fullName>
    </recommendedName>
</protein>
<dbReference type="STRING" id="1380566.A0A179FWP4"/>
<dbReference type="KEGG" id="pchm:VFPPC_02369"/>
<dbReference type="GeneID" id="28846022"/>
<organism evidence="2 3">
    <name type="scientific">Pochonia chlamydosporia 170</name>
    <dbReference type="NCBI Taxonomy" id="1380566"/>
    <lineage>
        <taxon>Eukaryota</taxon>
        <taxon>Fungi</taxon>
        <taxon>Dikarya</taxon>
        <taxon>Ascomycota</taxon>
        <taxon>Pezizomycotina</taxon>
        <taxon>Sordariomycetes</taxon>
        <taxon>Hypocreomycetidae</taxon>
        <taxon>Hypocreales</taxon>
        <taxon>Clavicipitaceae</taxon>
        <taxon>Pochonia</taxon>
    </lineage>
</organism>
<evidence type="ECO:0000259" key="1">
    <source>
        <dbReference type="Pfam" id="PF20150"/>
    </source>
</evidence>
<proteinExistence type="predicted"/>
<accession>A0A179FWP4</accession>
<sequence length="295" mass="33531">MSFASLPPEIRLAIWDLCIPRCLRTTNESLLTIQQSNQVKHHVPGVCGPPQIARVCREARKVALKDGRYYDNITDFHKGRTWINCPRDIIYIDGLFKPSLATHRNHVMSVAAAAPAVALYIPWHRRRPGRAFHSGFLINDHLAHLIVCEDQFKVEMTYEQAIELGIFGLWAENRFAMVKPGEVQMLDKLANFQPVYQKTNFQNGLSQHLLGEAPALAACSSTVRTRAVRNMVEDLWLQCFMMDNKDADGKMDESPLIIAPGGVLEGFRREHTWVRETLKAMPKIELVLVFQLLVC</sequence>
<dbReference type="InterPro" id="IPR045518">
    <property type="entry name" value="2EXR"/>
</dbReference>
<dbReference type="PANTHER" id="PTHR35910:SF1">
    <property type="entry name" value="2EXR DOMAIN-CONTAINING PROTEIN"/>
    <property type="match status" value="1"/>
</dbReference>
<comment type="caution">
    <text evidence="2">The sequence shown here is derived from an EMBL/GenBank/DDBJ whole genome shotgun (WGS) entry which is preliminary data.</text>
</comment>
<dbReference type="OrthoDB" id="4895609at2759"/>